<dbReference type="Proteomes" id="UP000091918">
    <property type="component" value="Unassembled WGS sequence"/>
</dbReference>
<dbReference type="EMBL" id="LGUA01003270">
    <property type="protein sequence ID" value="OAX77132.1"/>
    <property type="molecule type" value="Genomic_DNA"/>
</dbReference>
<accession>A0A1B7NK54</accession>
<proteinExistence type="predicted"/>
<keyword evidence="2" id="KW-0067">ATP-binding</keyword>
<dbReference type="AlphaFoldDB" id="A0A1B7NK54"/>
<keyword evidence="2" id="KW-0347">Helicase</keyword>
<keyword evidence="3" id="KW-1185">Reference proteome</keyword>
<name>A0A1B7NK54_9EURO</name>
<protein>
    <submittedName>
        <fullName evidence="2">ATP-dependent RNA helicase DED1</fullName>
    </submittedName>
</protein>
<evidence type="ECO:0000256" key="1">
    <source>
        <dbReference type="SAM" id="MobiDB-lite"/>
    </source>
</evidence>
<reference evidence="2 3" key="1">
    <citation type="submission" date="2015-07" db="EMBL/GenBank/DDBJ databases">
        <title>Emmonsia species relationships and genome sequence.</title>
        <authorList>
            <person name="Cuomo C.A."/>
            <person name="Schwartz I.S."/>
            <person name="Kenyon C."/>
            <person name="de Hoog G.S."/>
            <person name="Govender N.P."/>
            <person name="Botha A."/>
            <person name="Moreno L."/>
            <person name="de Vries M."/>
            <person name="Munoz J.F."/>
            <person name="Stielow J.B."/>
        </authorList>
    </citation>
    <scope>NUCLEOTIDE SEQUENCE [LARGE SCALE GENOMIC DNA]</scope>
    <source>
        <strain evidence="2 3">CBS 136260</strain>
    </source>
</reference>
<dbReference type="STRING" id="1658172.A0A1B7NK54"/>
<comment type="caution">
    <text evidence="2">The sequence shown here is derived from an EMBL/GenBank/DDBJ whole genome shotgun (WGS) entry which is preliminary data.</text>
</comment>
<keyword evidence="2" id="KW-0547">Nucleotide-binding</keyword>
<organism evidence="2 3">
    <name type="scientific">Emergomyces africanus</name>
    <dbReference type="NCBI Taxonomy" id="1955775"/>
    <lineage>
        <taxon>Eukaryota</taxon>
        <taxon>Fungi</taxon>
        <taxon>Dikarya</taxon>
        <taxon>Ascomycota</taxon>
        <taxon>Pezizomycotina</taxon>
        <taxon>Eurotiomycetes</taxon>
        <taxon>Eurotiomycetidae</taxon>
        <taxon>Onygenales</taxon>
        <taxon>Ajellomycetaceae</taxon>
        <taxon>Emergomyces</taxon>
    </lineage>
</organism>
<gene>
    <name evidence="2" type="ORF">ACJ72_08573</name>
</gene>
<evidence type="ECO:0000313" key="2">
    <source>
        <dbReference type="EMBL" id="OAX77132.1"/>
    </source>
</evidence>
<keyword evidence="2" id="KW-0378">Hydrolase</keyword>
<feature type="region of interest" description="Disordered" evidence="1">
    <location>
        <begin position="1"/>
        <end position="61"/>
    </location>
</feature>
<evidence type="ECO:0000313" key="3">
    <source>
        <dbReference type="Proteomes" id="UP000091918"/>
    </source>
</evidence>
<sequence>MANGLNIGSLKIDDSQHSAGPNPTGRSAYIPPHLRGSVARPPPMGLDGSGPAPGGPGLNASAWAPNNAGPLLVLVLTGQMLQTSPS</sequence>
<dbReference type="GO" id="GO:0004386">
    <property type="term" value="F:helicase activity"/>
    <property type="evidence" value="ECO:0007669"/>
    <property type="project" value="UniProtKB-KW"/>
</dbReference>
<feature type="compositionally biased region" description="Gly residues" evidence="1">
    <location>
        <begin position="47"/>
        <end position="57"/>
    </location>
</feature>